<dbReference type="GO" id="GO:0032259">
    <property type="term" value="P:methylation"/>
    <property type="evidence" value="ECO:0007669"/>
    <property type="project" value="UniProtKB-KW"/>
</dbReference>
<dbReference type="Proteomes" id="UP000428328">
    <property type="component" value="Chromosome"/>
</dbReference>
<evidence type="ECO:0000313" key="3">
    <source>
        <dbReference type="Proteomes" id="UP000428328"/>
    </source>
</evidence>
<evidence type="ECO:0000259" key="1">
    <source>
        <dbReference type="Pfam" id="PF08241"/>
    </source>
</evidence>
<dbReference type="Pfam" id="PF08241">
    <property type="entry name" value="Methyltransf_11"/>
    <property type="match status" value="1"/>
</dbReference>
<dbReference type="InterPro" id="IPR013216">
    <property type="entry name" value="Methyltransf_11"/>
</dbReference>
<feature type="domain" description="Methyltransferase type 11" evidence="1">
    <location>
        <begin position="37"/>
        <end position="132"/>
    </location>
</feature>
<keyword evidence="2" id="KW-0808">Transferase</keyword>
<proteinExistence type="predicted"/>
<dbReference type="EMBL" id="CP046400">
    <property type="protein sequence ID" value="QGY39101.1"/>
    <property type="molecule type" value="Genomic_DNA"/>
</dbReference>
<dbReference type="AlphaFoldDB" id="A0A6I6JAL1"/>
<dbReference type="GO" id="GO:0008757">
    <property type="term" value="F:S-adenosylmethionine-dependent methyltransferase activity"/>
    <property type="evidence" value="ECO:0007669"/>
    <property type="project" value="InterPro"/>
</dbReference>
<dbReference type="InterPro" id="IPR050508">
    <property type="entry name" value="Methyltransf_Superfamily"/>
</dbReference>
<dbReference type="Gene3D" id="3.40.50.150">
    <property type="entry name" value="Vaccinia Virus protein VP39"/>
    <property type="match status" value="1"/>
</dbReference>
<evidence type="ECO:0000313" key="2">
    <source>
        <dbReference type="EMBL" id="QGY39101.1"/>
    </source>
</evidence>
<gene>
    <name evidence="2" type="ORF">GM415_02830</name>
</gene>
<keyword evidence="2" id="KW-0489">Methyltransferase</keyword>
<dbReference type="KEGG" id="psel:GM415_02830"/>
<protein>
    <submittedName>
        <fullName evidence="2">Methyltransferase domain-containing protein</fullName>
    </submittedName>
</protein>
<dbReference type="PANTHER" id="PTHR42912">
    <property type="entry name" value="METHYLTRANSFERASE"/>
    <property type="match status" value="1"/>
</dbReference>
<dbReference type="SUPFAM" id="SSF53335">
    <property type="entry name" value="S-adenosyl-L-methionine-dependent methyltransferases"/>
    <property type="match status" value="1"/>
</dbReference>
<dbReference type="CDD" id="cd02440">
    <property type="entry name" value="AdoMet_MTases"/>
    <property type="match status" value="1"/>
</dbReference>
<dbReference type="InterPro" id="IPR029063">
    <property type="entry name" value="SAM-dependent_MTases_sf"/>
</dbReference>
<keyword evidence="3" id="KW-1185">Reference proteome</keyword>
<accession>A0A6I6JAL1</accession>
<reference evidence="2 3" key="1">
    <citation type="submission" date="2019-11" db="EMBL/GenBank/DDBJ databases">
        <authorList>
            <person name="Zheng R.K."/>
            <person name="Sun C.M."/>
        </authorList>
    </citation>
    <scope>NUCLEOTIDE SEQUENCE [LARGE SCALE GENOMIC DNA]</scope>
    <source>
        <strain evidence="2 3">SRB007</strain>
    </source>
</reference>
<dbReference type="PANTHER" id="PTHR42912:SF80">
    <property type="entry name" value="METHYLTRANSFERASE DOMAIN-CONTAINING PROTEIN"/>
    <property type="match status" value="1"/>
</dbReference>
<name>A0A6I6JAL1_9BACT</name>
<sequence>MEGQRTYWTEKGPDKTFTTPFNIDLFSAHVPRDARILDFGCGYGRSLVQLRDSGFTDLTGIDFSEPLVRRGLADNPDLNMTAYEGGPLPYEANAFDAALMLGVFTCIIETRKQAQALIELKRVLRPGGYLYVTDFLLNRDKRNLDRYRIGQEKHSIYGIFETSDGGVMRHHDRNHMEALFFDFETLAFEEAVFETMHGHQSQGFIAMLRMPE</sequence>
<organism evidence="2 3">
    <name type="scientific">Pseudodesulfovibrio cashew</name>
    <dbReference type="NCBI Taxonomy" id="2678688"/>
    <lineage>
        <taxon>Bacteria</taxon>
        <taxon>Pseudomonadati</taxon>
        <taxon>Thermodesulfobacteriota</taxon>
        <taxon>Desulfovibrionia</taxon>
        <taxon>Desulfovibrionales</taxon>
        <taxon>Desulfovibrionaceae</taxon>
    </lineage>
</organism>